<keyword evidence="3 4" id="KW-0865">Zymogen</keyword>
<dbReference type="NCBIfam" id="TIGR01441">
    <property type="entry name" value="GPR"/>
    <property type="match status" value="1"/>
</dbReference>
<comment type="subunit">
    <text evidence="4">Homotetramer.</text>
</comment>
<dbReference type="GO" id="GO:0004222">
    <property type="term" value="F:metalloendopeptidase activity"/>
    <property type="evidence" value="ECO:0007669"/>
    <property type="project" value="UniProtKB-UniRule"/>
</dbReference>
<dbReference type="GO" id="GO:0009847">
    <property type="term" value="P:spore germination"/>
    <property type="evidence" value="ECO:0007669"/>
    <property type="project" value="UniProtKB-UniRule"/>
</dbReference>
<name>A0A4V2SWW3_9FIRM</name>
<reference evidence="5 6" key="1">
    <citation type="submission" date="2019-03" db="EMBL/GenBank/DDBJ databases">
        <title>Genomic Encyclopedia of Type Strains, Phase IV (KMG-IV): sequencing the most valuable type-strain genomes for metagenomic binning, comparative biology and taxonomic classification.</title>
        <authorList>
            <person name="Goeker M."/>
        </authorList>
    </citation>
    <scope>NUCLEOTIDE SEQUENCE [LARGE SCALE GENOMIC DNA]</scope>
    <source>
        <strain evidence="5 6">DSM 11170</strain>
    </source>
</reference>
<dbReference type="Pfam" id="PF03418">
    <property type="entry name" value="Peptidase_A25"/>
    <property type="match status" value="2"/>
</dbReference>
<accession>A0A4V2SWW3</accession>
<evidence type="ECO:0000256" key="4">
    <source>
        <dbReference type="HAMAP-Rule" id="MF_00626"/>
    </source>
</evidence>
<evidence type="ECO:0000313" key="5">
    <source>
        <dbReference type="EMBL" id="TCP63696.1"/>
    </source>
</evidence>
<comment type="PTM">
    <text evidence="4">Autoproteolytically processed. The inactive tetrameric zymogen termed p46 autoprocesses to a smaller form termed p41, which is active only during spore germination.</text>
</comment>
<dbReference type="PIRSF" id="PIRSF019549">
    <property type="entry name" value="Peptidase_A25"/>
    <property type="match status" value="1"/>
</dbReference>
<comment type="caution">
    <text evidence="5">The sequence shown here is derived from an EMBL/GenBank/DDBJ whole genome shotgun (WGS) entry which is preliminary data.</text>
</comment>
<dbReference type="Proteomes" id="UP000294813">
    <property type="component" value="Unassembled WGS sequence"/>
</dbReference>
<feature type="propeptide" id="PRO_5021051232" evidence="4">
    <location>
        <begin position="1"/>
        <end position="15"/>
    </location>
</feature>
<dbReference type="GO" id="GO:0006508">
    <property type="term" value="P:proteolysis"/>
    <property type="evidence" value="ECO:0007669"/>
    <property type="project" value="UniProtKB-UniRule"/>
</dbReference>
<evidence type="ECO:0000256" key="2">
    <source>
        <dbReference type="ARBA" id="ARBA00022801"/>
    </source>
</evidence>
<dbReference type="InterPro" id="IPR023430">
    <property type="entry name" value="Pept_HybD-like_dom_sf"/>
</dbReference>
<feature type="chain" id="PRO_5023298221" description="Germination protease" evidence="4">
    <location>
        <begin position="16"/>
        <end position="328"/>
    </location>
</feature>
<proteinExistence type="inferred from homology"/>
<evidence type="ECO:0000313" key="6">
    <source>
        <dbReference type="Proteomes" id="UP000294813"/>
    </source>
</evidence>
<keyword evidence="1 4" id="KW-0645">Protease</keyword>
<dbReference type="HAMAP" id="MF_00626">
    <property type="entry name" value="Germination_prot"/>
    <property type="match status" value="1"/>
</dbReference>
<comment type="similarity">
    <text evidence="4">Belongs to the peptidase A25 family.</text>
</comment>
<dbReference type="SUPFAM" id="SSF53163">
    <property type="entry name" value="HybD-like"/>
    <property type="match status" value="1"/>
</dbReference>
<dbReference type="EC" id="3.4.24.78" evidence="4"/>
<dbReference type="Gene3D" id="3.40.50.1450">
    <property type="entry name" value="HybD-like"/>
    <property type="match status" value="1"/>
</dbReference>
<comment type="function">
    <text evidence="4">Initiates the rapid degradation of small, acid-soluble proteins during spore germination.</text>
</comment>
<comment type="catalytic activity">
    <reaction evidence="4">
        <text>Endopeptidase action with P4 Glu or Asp, P1 preferably Glu &gt; Asp, P1' hydrophobic and P2' Ala.</text>
        <dbReference type="EC" id="3.4.24.78"/>
    </reaction>
</comment>
<dbReference type="EMBL" id="SLXT01000016">
    <property type="protein sequence ID" value="TCP63696.1"/>
    <property type="molecule type" value="Genomic_DNA"/>
</dbReference>
<sequence>MERSALYEQLGIRLDMAVEAHEILRQERNADVPGVRIIDGKHEHATVTTVIVESAEGEQAMGKPRGTYITIDAPEIRVNNREIHQKIAAVVASELSRLARLGPQDNVLVVGLGNWHATPDALGPKVVDMTLVTRHLHKYAPEELQGGLRSVSAFAPGVLGLTGIETAEMIKGVVDRTQPSLVIAIDALATRSVERIATSIQLADTGIHPGSGVGNKRSGINRESMGVPVIAMGIPTVVHAGVIAHEAIAALLQEFQTSPTLYKLYKGINPDALQSIIQGVLGPEGQELIMTPKEIDQLIQNTSRIVAAGIGQALHPGIDTSGWTQYLQ</sequence>
<protein>
    <recommendedName>
        <fullName evidence="4">Germination protease</fullName>
        <ecNumber evidence="4">3.4.24.78</ecNumber>
    </recommendedName>
    <alternativeName>
        <fullName evidence="4">GPR endopeptidase</fullName>
    </alternativeName>
    <alternativeName>
        <fullName evidence="4">Germination proteinase</fullName>
    </alternativeName>
    <alternativeName>
        <fullName evidence="4">Spore protease</fullName>
    </alternativeName>
</protein>
<dbReference type="AlphaFoldDB" id="A0A4V2SWW3"/>
<keyword evidence="6" id="KW-1185">Reference proteome</keyword>
<organism evidence="5 6">
    <name type="scientific">Heliophilum fasciatum</name>
    <dbReference type="NCBI Taxonomy" id="35700"/>
    <lineage>
        <taxon>Bacteria</taxon>
        <taxon>Bacillati</taxon>
        <taxon>Bacillota</taxon>
        <taxon>Clostridia</taxon>
        <taxon>Eubacteriales</taxon>
        <taxon>Heliobacteriaceae</taxon>
        <taxon>Heliophilum</taxon>
    </lineage>
</organism>
<gene>
    <name evidence="4" type="primary">gpr</name>
    <name evidence="5" type="ORF">EDD73_11640</name>
</gene>
<evidence type="ECO:0000256" key="1">
    <source>
        <dbReference type="ARBA" id="ARBA00022670"/>
    </source>
</evidence>
<keyword evidence="2 4" id="KW-0378">Hydrolase</keyword>
<evidence type="ECO:0000256" key="3">
    <source>
        <dbReference type="ARBA" id="ARBA00023145"/>
    </source>
</evidence>
<dbReference type="OrthoDB" id="9777293at2"/>
<dbReference type="InterPro" id="IPR005080">
    <property type="entry name" value="Peptidase_A25"/>
</dbReference>
<dbReference type="RefSeq" id="WP_131919535.1">
    <property type="nucleotide sequence ID" value="NZ_JAOQNU010000015.1"/>
</dbReference>